<evidence type="ECO:0000259" key="5">
    <source>
        <dbReference type="Pfam" id="PF01494"/>
    </source>
</evidence>
<evidence type="ECO:0000256" key="2">
    <source>
        <dbReference type="ARBA" id="ARBA00022827"/>
    </source>
</evidence>
<dbReference type="GO" id="GO:0071949">
    <property type="term" value="F:FAD binding"/>
    <property type="evidence" value="ECO:0007669"/>
    <property type="project" value="InterPro"/>
</dbReference>
<organism evidence="6 7">
    <name type="scientific">Hypholoma sublateritium (strain FD-334 SS-4)</name>
    <dbReference type="NCBI Taxonomy" id="945553"/>
    <lineage>
        <taxon>Eukaryota</taxon>
        <taxon>Fungi</taxon>
        <taxon>Dikarya</taxon>
        <taxon>Basidiomycota</taxon>
        <taxon>Agaricomycotina</taxon>
        <taxon>Agaricomycetes</taxon>
        <taxon>Agaricomycetidae</taxon>
        <taxon>Agaricales</taxon>
        <taxon>Agaricineae</taxon>
        <taxon>Strophariaceae</taxon>
        <taxon>Hypholoma</taxon>
    </lineage>
</organism>
<dbReference type="OMA" id="KPNKWYI"/>
<keyword evidence="7" id="KW-1185">Reference proteome</keyword>
<accession>A0A0D2LCJ7</accession>
<evidence type="ECO:0000313" key="7">
    <source>
        <dbReference type="Proteomes" id="UP000054270"/>
    </source>
</evidence>
<dbReference type="OrthoDB" id="417877at2759"/>
<dbReference type="GO" id="GO:0016491">
    <property type="term" value="F:oxidoreductase activity"/>
    <property type="evidence" value="ECO:0007669"/>
    <property type="project" value="UniProtKB-KW"/>
</dbReference>
<reference evidence="7" key="1">
    <citation type="submission" date="2014-04" db="EMBL/GenBank/DDBJ databases">
        <title>Evolutionary Origins and Diversification of the Mycorrhizal Mutualists.</title>
        <authorList>
            <consortium name="DOE Joint Genome Institute"/>
            <consortium name="Mycorrhizal Genomics Consortium"/>
            <person name="Kohler A."/>
            <person name="Kuo A."/>
            <person name="Nagy L.G."/>
            <person name="Floudas D."/>
            <person name="Copeland A."/>
            <person name="Barry K.W."/>
            <person name="Cichocki N."/>
            <person name="Veneault-Fourrey C."/>
            <person name="LaButti K."/>
            <person name="Lindquist E.A."/>
            <person name="Lipzen A."/>
            <person name="Lundell T."/>
            <person name="Morin E."/>
            <person name="Murat C."/>
            <person name="Riley R."/>
            <person name="Ohm R."/>
            <person name="Sun H."/>
            <person name="Tunlid A."/>
            <person name="Henrissat B."/>
            <person name="Grigoriev I.V."/>
            <person name="Hibbett D.S."/>
            <person name="Martin F."/>
        </authorList>
    </citation>
    <scope>NUCLEOTIDE SEQUENCE [LARGE SCALE GENOMIC DNA]</scope>
    <source>
        <strain evidence="7">FD-334 SS-4</strain>
    </source>
</reference>
<dbReference type="SUPFAM" id="SSF51905">
    <property type="entry name" value="FAD/NAD(P)-binding domain"/>
    <property type="match status" value="1"/>
</dbReference>
<dbReference type="PANTHER" id="PTHR46720">
    <property type="entry name" value="HYDROXYLASE, PUTATIVE (AFU_ORTHOLOGUE AFUA_3G01460)-RELATED"/>
    <property type="match status" value="1"/>
</dbReference>
<dbReference type="Proteomes" id="UP000054270">
    <property type="component" value="Unassembled WGS sequence"/>
</dbReference>
<keyword evidence="4" id="KW-0472">Membrane</keyword>
<dbReference type="Gene3D" id="3.50.50.60">
    <property type="entry name" value="FAD/NAD(P)-binding domain"/>
    <property type="match status" value="1"/>
</dbReference>
<feature type="domain" description="FAD-binding" evidence="5">
    <location>
        <begin position="158"/>
        <end position="375"/>
    </location>
</feature>
<dbReference type="GO" id="GO:0044550">
    <property type="term" value="P:secondary metabolite biosynthetic process"/>
    <property type="evidence" value="ECO:0007669"/>
    <property type="project" value="TreeGrafter"/>
</dbReference>
<feature type="transmembrane region" description="Helical" evidence="4">
    <location>
        <begin position="9"/>
        <end position="28"/>
    </location>
</feature>
<keyword evidence="2" id="KW-0274">FAD</keyword>
<dbReference type="Pfam" id="PF01494">
    <property type="entry name" value="FAD_binding_3"/>
    <property type="match status" value="2"/>
</dbReference>
<dbReference type="InterPro" id="IPR036188">
    <property type="entry name" value="FAD/NAD-bd_sf"/>
</dbReference>
<dbReference type="InterPro" id="IPR002938">
    <property type="entry name" value="FAD-bd"/>
</dbReference>
<proteinExistence type="predicted"/>
<dbReference type="InterPro" id="IPR051104">
    <property type="entry name" value="FAD_monoxygenase"/>
</dbReference>
<protein>
    <recommendedName>
        <fullName evidence="5">FAD-binding domain-containing protein</fullName>
    </recommendedName>
</protein>
<evidence type="ECO:0000256" key="1">
    <source>
        <dbReference type="ARBA" id="ARBA00022630"/>
    </source>
</evidence>
<evidence type="ECO:0000256" key="3">
    <source>
        <dbReference type="ARBA" id="ARBA00023002"/>
    </source>
</evidence>
<dbReference type="STRING" id="945553.A0A0D2LCJ7"/>
<name>A0A0D2LCJ7_HYPSF</name>
<keyword evidence="3" id="KW-0560">Oxidoreductase</keyword>
<sequence>MQRRPIKDFTVAIVGGGMCGLVCGIGLARQGIDVKIFESTAKFAEVGAGVALSPNALRPLRSLGLLDTVLKLINIEDVKQDGFRVIAVNGDHEFIHDPPEVDTSRFDPEKQGFGIYRPTFLAALLPLVDPNNVFFNKRVTTTSLLPSGQHRIFFSDGTTYDADVIVGADGIKSTVRSSVVESGPEGRIGFSNTYAYRGVMPVDALKAAGVKVAVEARPLLWIGFCRHMATYPIDGRTLLNVAAMSRSKEYGAPVSPQEPGSWVEAVDQQEMLDAFEGSGDDLMTILKHIVKPSRWALHTLYPPLKTYVKDRVVLVGDAAHAMVPYLGAGVGQGFEDVYVLCRLLAHPKITKDNLNATLALYDNLRRPRANMILEKSLEAAQISQGFGPEKNSIEVTREKLREREDSEWHKNLVDHDLDREITNALESF</sequence>
<keyword evidence="4" id="KW-1133">Transmembrane helix</keyword>
<dbReference type="EMBL" id="KN817534">
    <property type="protein sequence ID" value="KJA25002.1"/>
    <property type="molecule type" value="Genomic_DNA"/>
</dbReference>
<keyword evidence="1" id="KW-0285">Flavoprotein</keyword>
<evidence type="ECO:0000256" key="4">
    <source>
        <dbReference type="SAM" id="Phobius"/>
    </source>
</evidence>
<keyword evidence="4" id="KW-0812">Transmembrane</keyword>
<dbReference type="PRINTS" id="PR00420">
    <property type="entry name" value="RNGMNOXGNASE"/>
</dbReference>
<dbReference type="PANTHER" id="PTHR46720:SF3">
    <property type="entry name" value="FAD-BINDING DOMAIN-CONTAINING PROTEIN-RELATED"/>
    <property type="match status" value="1"/>
</dbReference>
<evidence type="ECO:0000313" key="6">
    <source>
        <dbReference type="EMBL" id="KJA25002.1"/>
    </source>
</evidence>
<dbReference type="SUPFAM" id="SSF54373">
    <property type="entry name" value="FAD-linked reductases, C-terminal domain"/>
    <property type="match status" value="1"/>
</dbReference>
<dbReference type="AlphaFoldDB" id="A0A0D2LCJ7"/>
<feature type="domain" description="FAD-binding" evidence="5">
    <location>
        <begin position="9"/>
        <end position="85"/>
    </location>
</feature>
<gene>
    <name evidence="6" type="ORF">HYPSUDRAFT_38372</name>
</gene>